<dbReference type="AlphaFoldDB" id="A0A1M4VIM1"/>
<keyword evidence="14" id="KW-1185">Reference proteome</keyword>
<dbReference type="RefSeq" id="WP_072834016.1">
    <property type="nucleotide sequence ID" value="NZ_FQUU01000003.1"/>
</dbReference>
<dbReference type="InterPro" id="IPR015797">
    <property type="entry name" value="NUDIX_hydrolase-like_dom_sf"/>
</dbReference>
<protein>
    <recommendedName>
        <fullName evidence="3 10">Isopentenyl-diphosphate delta-isomerase</fullName>
        <ecNumber evidence="3 10">5.3.3.2</ecNumber>
    </recommendedName>
</protein>
<dbReference type="GO" id="GO:0046872">
    <property type="term" value="F:metal ion binding"/>
    <property type="evidence" value="ECO:0007669"/>
    <property type="project" value="UniProtKB-KW"/>
</dbReference>
<dbReference type="SUPFAM" id="SSF55811">
    <property type="entry name" value="Nudix"/>
    <property type="match status" value="1"/>
</dbReference>
<dbReference type="InterPro" id="IPR000086">
    <property type="entry name" value="NUDIX_hydrolase_dom"/>
</dbReference>
<dbReference type="Gene3D" id="3.90.79.10">
    <property type="entry name" value="Nucleoside Triphosphate Pyrophosphohydrolase"/>
    <property type="match status" value="1"/>
</dbReference>
<keyword evidence="9 13" id="KW-0413">Isomerase</keyword>
<feature type="domain" description="Nudix hydrolase" evidence="12">
    <location>
        <begin position="29"/>
        <end position="161"/>
    </location>
</feature>
<dbReference type="GO" id="GO:0004452">
    <property type="term" value="F:isopentenyl-diphosphate delta-isomerase activity"/>
    <property type="evidence" value="ECO:0007669"/>
    <property type="project" value="UniProtKB-UniRule"/>
</dbReference>
<evidence type="ECO:0000256" key="3">
    <source>
        <dbReference type="ARBA" id="ARBA00012057"/>
    </source>
</evidence>
<keyword evidence="5" id="KW-0479">Metal-binding</keyword>
<dbReference type="InterPro" id="IPR011876">
    <property type="entry name" value="IsopentenylPP_isomerase_typ1"/>
</dbReference>
<evidence type="ECO:0000256" key="8">
    <source>
        <dbReference type="ARBA" id="ARBA00023229"/>
    </source>
</evidence>
<sequence length="184" mass="21809">MITQEVILVNEKDEEIGTMEKMEAHRKGLLHRAFSVFIFDKQGRMLLQQRALNKYHGALLWTNACCSHPYPGEKTHNAAERRLAEELGFVTGIQEIFSFIYRADVENNLIEHEYDHVFAGEYENEILYNEAEVAKVDYRKLTDIKKDIEINPSQYTSWFKLAFPRIEKWWKEKYNNVTVNIQFE</sequence>
<dbReference type="GO" id="GO:0050992">
    <property type="term" value="P:dimethylallyl diphosphate biosynthetic process"/>
    <property type="evidence" value="ECO:0007669"/>
    <property type="project" value="UniProtKB-UniPathway"/>
</dbReference>
<dbReference type="NCBIfam" id="TIGR02150">
    <property type="entry name" value="IPP_isom_1"/>
    <property type="match status" value="1"/>
</dbReference>
<keyword evidence="7" id="KW-0464">Manganese</keyword>
<evidence type="ECO:0000313" key="13">
    <source>
        <dbReference type="EMBL" id="SHE68712.1"/>
    </source>
</evidence>
<dbReference type="Proteomes" id="UP000184048">
    <property type="component" value="Unassembled WGS sequence"/>
</dbReference>
<dbReference type="GO" id="GO:0009240">
    <property type="term" value="P:isopentenyl diphosphate biosynthetic process"/>
    <property type="evidence" value="ECO:0007669"/>
    <property type="project" value="TreeGrafter"/>
</dbReference>
<name>A0A1M4VIM1_9BACT</name>
<accession>A0A1M4VIM1</accession>
<dbReference type="STRING" id="1121884.SAMN02745131_00868"/>
<evidence type="ECO:0000256" key="4">
    <source>
        <dbReference type="ARBA" id="ARBA00022490"/>
    </source>
</evidence>
<dbReference type="NCBIfam" id="NF002995">
    <property type="entry name" value="PRK03759.1"/>
    <property type="match status" value="1"/>
</dbReference>
<evidence type="ECO:0000256" key="11">
    <source>
        <dbReference type="PIRSR" id="PIRSR018427-1"/>
    </source>
</evidence>
<keyword evidence="4" id="KW-0963">Cytoplasm</keyword>
<dbReference type="HAMAP" id="MF_00202">
    <property type="entry name" value="Idi"/>
    <property type="match status" value="1"/>
</dbReference>
<evidence type="ECO:0000256" key="6">
    <source>
        <dbReference type="ARBA" id="ARBA00022842"/>
    </source>
</evidence>
<evidence type="ECO:0000256" key="10">
    <source>
        <dbReference type="NCBIfam" id="TIGR02150"/>
    </source>
</evidence>
<dbReference type="PANTHER" id="PTHR10885:SF0">
    <property type="entry name" value="ISOPENTENYL-DIPHOSPHATE DELTA-ISOMERASE"/>
    <property type="match status" value="1"/>
</dbReference>
<evidence type="ECO:0000256" key="7">
    <source>
        <dbReference type="ARBA" id="ARBA00023211"/>
    </source>
</evidence>
<comment type="pathway">
    <text evidence="1">Isoprenoid biosynthesis; dimethylallyl diphosphate biosynthesis; dimethylallyl diphosphate from isopentenyl diphosphate: step 1/1.</text>
</comment>
<feature type="active site" evidence="11">
    <location>
        <position position="66"/>
    </location>
</feature>
<dbReference type="PROSITE" id="PS51462">
    <property type="entry name" value="NUDIX"/>
    <property type="match status" value="1"/>
</dbReference>
<comment type="similarity">
    <text evidence="2">Belongs to the IPP isomerase type 1 family.</text>
</comment>
<evidence type="ECO:0000256" key="2">
    <source>
        <dbReference type="ARBA" id="ARBA00007579"/>
    </source>
</evidence>
<evidence type="ECO:0000313" key="14">
    <source>
        <dbReference type="Proteomes" id="UP000184048"/>
    </source>
</evidence>
<dbReference type="CDD" id="cd02885">
    <property type="entry name" value="NUDIX_IPP_Isomerase"/>
    <property type="match status" value="1"/>
</dbReference>
<dbReference type="Pfam" id="PF00293">
    <property type="entry name" value="NUDIX"/>
    <property type="match status" value="1"/>
</dbReference>
<dbReference type="UniPathway" id="UPA00059">
    <property type="reaction ID" value="UER00104"/>
</dbReference>
<dbReference type="PIRSF" id="PIRSF018427">
    <property type="entry name" value="Isopntndiph_ism"/>
    <property type="match status" value="1"/>
</dbReference>
<keyword evidence="6" id="KW-0460">Magnesium</keyword>
<feature type="active site" evidence="11">
    <location>
        <position position="113"/>
    </location>
</feature>
<dbReference type="EMBL" id="FQUU01000003">
    <property type="protein sequence ID" value="SHE68712.1"/>
    <property type="molecule type" value="Genomic_DNA"/>
</dbReference>
<reference evidence="13 14" key="1">
    <citation type="submission" date="2016-11" db="EMBL/GenBank/DDBJ databases">
        <authorList>
            <person name="Jaros S."/>
            <person name="Januszkiewicz K."/>
            <person name="Wedrychowicz H."/>
        </authorList>
    </citation>
    <scope>NUCLEOTIDE SEQUENCE [LARGE SCALE GENOMIC DNA]</scope>
    <source>
        <strain evidence="13 14">DSM 18119</strain>
    </source>
</reference>
<dbReference type="PANTHER" id="PTHR10885">
    <property type="entry name" value="ISOPENTENYL-DIPHOSPHATE DELTA-ISOMERASE"/>
    <property type="match status" value="1"/>
</dbReference>
<dbReference type="EC" id="5.3.3.2" evidence="3 10"/>
<evidence type="ECO:0000259" key="12">
    <source>
        <dbReference type="PROSITE" id="PS51462"/>
    </source>
</evidence>
<gene>
    <name evidence="13" type="ORF">SAMN02745131_00868</name>
</gene>
<evidence type="ECO:0000256" key="1">
    <source>
        <dbReference type="ARBA" id="ARBA00004826"/>
    </source>
</evidence>
<dbReference type="GO" id="GO:0005737">
    <property type="term" value="C:cytoplasm"/>
    <property type="evidence" value="ECO:0007669"/>
    <property type="project" value="TreeGrafter"/>
</dbReference>
<dbReference type="InterPro" id="IPR056375">
    <property type="entry name" value="Idi_bact"/>
</dbReference>
<evidence type="ECO:0000256" key="5">
    <source>
        <dbReference type="ARBA" id="ARBA00022723"/>
    </source>
</evidence>
<organism evidence="13 14">
    <name type="scientific">Flavisolibacter ginsengisoli DSM 18119</name>
    <dbReference type="NCBI Taxonomy" id="1121884"/>
    <lineage>
        <taxon>Bacteria</taxon>
        <taxon>Pseudomonadati</taxon>
        <taxon>Bacteroidota</taxon>
        <taxon>Chitinophagia</taxon>
        <taxon>Chitinophagales</taxon>
        <taxon>Chitinophagaceae</taxon>
        <taxon>Flavisolibacter</taxon>
    </lineage>
</organism>
<keyword evidence="8" id="KW-0414">Isoprene biosynthesis</keyword>
<proteinExistence type="inferred from homology"/>
<evidence type="ECO:0000256" key="9">
    <source>
        <dbReference type="ARBA" id="ARBA00023235"/>
    </source>
</evidence>